<dbReference type="CDD" id="cd00071">
    <property type="entry name" value="GMPK"/>
    <property type="match status" value="1"/>
</dbReference>
<dbReference type="InterPro" id="IPR017665">
    <property type="entry name" value="Guanylate_kinase"/>
</dbReference>
<keyword evidence="6 9" id="KW-0418">Kinase</keyword>
<dbReference type="InterPro" id="IPR020590">
    <property type="entry name" value="Guanylate_kinase_CS"/>
</dbReference>
<dbReference type="EC" id="2.7.4.8" evidence="2 9"/>
<dbReference type="RefSeq" id="WP_145345224.1">
    <property type="nucleotide sequence ID" value="NZ_CP036261.1"/>
</dbReference>
<dbReference type="GO" id="GO:0005829">
    <property type="term" value="C:cytosol"/>
    <property type="evidence" value="ECO:0007669"/>
    <property type="project" value="TreeGrafter"/>
</dbReference>
<feature type="domain" description="Guanylate kinase-like" evidence="10">
    <location>
        <begin position="7"/>
        <end position="189"/>
    </location>
</feature>
<gene>
    <name evidence="9 11" type="primary">gmk</name>
    <name evidence="11" type="ORF">EC9_23690</name>
</gene>
<dbReference type="Gene3D" id="3.40.50.300">
    <property type="entry name" value="P-loop containing nucleotide triphosphate hydrolases"/>
    <property type="match status" value="1"/>
</dbReference>
<comment type="catalytic activity">
    <reaction evidence="9">
        <text>GMP + ATP = GDP + ADP</text>
        <dbReference type="Rhea" id="RHEA:20780"/>
        <dbReference type="ChEBI" id="CHEBI:30616"/>
        <dbReference type="ChEBI" id="CHEBI:58115"/>
        <dbReference type="ChEBI" id="CHEBI:58189"/>
        <dbReference type="ChEBI" id="CHEBI:456216"/>
        <dbReference type="EC" id="2.7.4.8"/>
    </reaction>
</comment>
<dbReference type="Proteomes" id="UP000319557">
    <property type="component" value="Chromosome"/>
</dbReference>
<proteinExistence type="inferred from homology"/>
<evidence type="ECO:0000256" key="7">
    <source>
        <dbReference type="ARBA" id="ARBA00022840"/>
    </source>
</evidence>
<organism evidence="11 12">
    <name type="scientific">Rosistilla ulvae</name>
    <dbReference type="NCBI Taxonomy" id="1930277"/>
    <lineage>
        <taxon>Bacteria</taxon>
        <taxon>Pseudomonadati</taxon>
        <taxon>Planctomycetota</taxon>
        <taxon>Planctomycetia</taxon>
        <taxon>Pirellulales</taxon>
        <taxon>Pirellulaceae</taxon>
        <taxon>Rosistilla</taxon>
    </lineage>
</organism>
<evidence type="ECO:0000313" key="12">
    <source>
        <dbReference type="Proteomes" id="UP000319557"/>
    </source>
</evidence>
<dbReference type="GO" id="GO:0005524">
    <property type="term" value="F:ATP binding"/>
    <property type="evidence" value="ECO:0007669"/>
    <property type="project" value="UniProtKB-UniRule"/>
</dbReference>
<reference evidence="11 12" key="1">
    <citation type="submission" date="2019-02" db="EMBL/GenBank/DDBJ databases">
        <title>Deep-cultivation of Planctomycetes and their phenomic and genomic characterization uncovers novel biology.</title>
        <authorList>
            <person name="Wiegand S."/>
            <person name="Jogler M."/>
            <person name="Boedeker C."/>
            <person name="Pinto D."/>
            <person name="Vollmers J."/>
            <person name="Rivas-Marin E."/>
            <person name="Kohn T."/>
            <person name="Peeters S.H."/>
            <person name="Heuer A."/>
            <person name="Rast P."/>
            <person name="Oberbeckmann S."/>
            <person name="Bunk B."/>
            <person name="Jeske O."/>
            <person name="Meyerdierks A."/>
            <person name="Storesund J.E."/>
            <person name="Kallscheuer N."/>
            <person name="Luecker S."/>
            <person name="Lage O.M."/>
            <person name="Pohl T."/>
            <person name="Merkel B.J."/>
            <person name="Hornburger P."/>
            <person name="Mueller R.-W."/>
            <person name="Bruemmer F."/>
            <person name="Labrenz M."/>
            <person name="Spormann A.M."/>
            <person name="Op den Camp H."/>
            <person name="Overmann J."/>
            <person name="Amann R."/>
            <person name="Jetten M.S.M."/>
            <person name="Mascher T."/>
            <person name="Medema M.H."/>
            <person name="Devos D.P."/>
            <person name="Kaster A.-K."/>
            <person name="Ovreas L."/>
            <person name="Rohde M."/>
            <person name="Galperin M.Y."/>
            <person name="Jogler C."/>
        </authorList>
    </citation>
    <scope>NUCLEOTIDE SEQUENCE [LARGE SCALE GENOMIC DNA]</scope>
    <source>
        <strain evidence="11 12">EC9</strain>
    </source>
</reference>
<dbReference type="OrthoDB" id="9808150at2"/>
<evidence type="ECO:0000256" key="2">
    <source>
        <dbReference type="ARBA" id="ARBA00012961"/>
    </source>
</evidence>
<dbReference type="AlphaFoldDB" id="A0A517LZZ0"/>
<comment type="similarity">
    <text evidence="1 9">Belongs to the guanylate kinase family.</text>
</comment>
<evidence type="ECO:0000259" key="10">
    <source>
        <dbReference type="PROSITE" id="PS50052"/>
    </source>
</evidence>
<keyword evidence="9" id="KW-0963">Cytoplasm</keyword>
<evidence type="ECO:0000256" key="9">
    <source>
        <dbReference type="HAMAP-Rule" id="MF_00328"/>
    </source>
</evidence>
<dbReference type="HAMAP" id="MF_00328">
    <property type="entry name" value="Guanylate_kinase"/>
    <property type="match status" value="1"/>
</dbReference>
<dbReference type="EMBL" id="CP036261">
    <property type="protein sequence ID" value="QDS88181.1"/>
    <property type="molecule type" value="Genomic_DNA"/>
</dbReference>
<dbReference type="SUPFAM" id="SSF52540">
    <property type="entry name" value="P-loop containing nucleoside triphosphate hydrolases"/>
    <property type="match status" value="1"/>
</dbReference>
<evidence type="ECO:0000256" key="5">
    <source>
        <dbReference type="ARBA" id="ARBA00022741"/>
    </source>
</evidence>
<evidence type="ECO:0000256" key="6">
    <source>
        <dbReference type="ARBA" id="ARBA00022777"/>
    </source>
</evidence>
<dbReference type="GO" id="GO:0004385">
    <property type="term" value="F:GMP kinase activity"/>
    <property type="evidence" value="ECO:0007669"/>
    <property type="project" value="UniProtKB-UniRule"/>
</dbReference>
<dbReference type="PANTHER" id="PTHR23117:SF13">
    <property type="entry name" value="GUANYLATE KINASE"/>
    <property type="match status" value="1"/>
</dbReference>
<dbReference type="SMART" id="SM00072">
    <property type="entry name" value="GuKc"/>
    <property type="match status" value="1"/>
</dbReference>
<keyword evidence="5 9" id="KW-0547">Nucleotide-binding</keyword>
<evidence type="ECO:0000313" key="11">
    <source>
        <dbReference type="EMBL" id="QDS88181.1"/>
    </source>
</evidence>
<protein>
    <recommendedName>
        <fullName evidence="3 9">Guanylate kinase</fullName>
        <ecNumber evidence="2 9">2.7.4.8</ecNumber>
    </recommendedName>
    <alternativeName>
        <fullName evidence="8 9">GMP kinase</fullName>
    </alternativeName>
</protein>
<sequence length="200" mass="22758">MKTNTEGRLVIISGPSGAGKSTVVRSLIQECPLPLVLSVSATTRPPRPDERDGREYYFLSSQQFEELRRDGQFLECEEVFGRGHWYGTLRPQVTTGLKQGQWVILEIDVQGAMRVLEDKDLQPITIFLHPGGIEELEQRLRARGTETEEAITRRLEVSVGELALMHRYRHEVINDTVERATSEICEILKSYQERNACSKS</sequence>
<feature type="binding site" evidence="9">
    <location>
        <begin position="14"/>
        <end position="21"/>
    </location>
    <ligand>
        <name>ATP</name>
        <dbReference type="ChEBI" id="CHEBI:30616"/>
    </ligand>
</feature>
<dbReference type="KEGG" id="ruv:EC9_23690"/>
<dbReference type="NCBIfam" id="TIGR03263">
    <property type="entry name" value="guanyl_kin"/>
    <property type="match status" value="1"/>
</dbReference>
<comment type="subcellular location">
    <subcellularLocation>
        <location evidence="9">Cytoplasm</location>
    </subcellularLocation>
</comment>
<evidence type="ECO:0000256" key="4">
    <source>
        <dbReference type="ARBA" id="ARBA00022679"/>
    </source>
</evidence>
<accession>A0A517LZZ0</accession>
<name>A0A517LZZ0_9BACT</name>
<dbReference type="InterPro" id="IPR008145">
    <property type="entry name" value="GK/Ca_channel_bsu"/>
</dbReference>
<comment type="function">
    <text evidence="9">Essential for recycling GMP and indirectly, cGMP.</text>
</comment>
<evidence type="ECO:0000256" key="8">
    <source>
        <dbReference type="ARBA" id="ARBA00030128"/>
    </source>
</evidence>
<evidence type="ECO:0000256" key="3">
    <source>
        <dbReference type="ARBA" id="ARBA00016296"/>
    </source>
</evidence>
<dbReference type="PROSITE" id="PS50052">
    <property type="entry name" value="GUANYLATE_KINASE_2"/>
    <property type="match status" value="1"/>
</dbReference>
<keyword evidence="4 9" id="KW-0808">Transferase</keyword>
<keyword evidence="7 9" id="KW-0067">ATP-binding</keyword>
<dbReference type="PANTHER" id="PTHR23117">
    <property type="entry name" value="GUANYLATE KINASE-RELATED"/>
    <property type="match status" value="1"/>
</dbReference>
<evidence type="ECO:0000256" key="1">
    <source>
        <dbReference type="ARBA" id="ARBA00005790"/>
    </source>
</evidence>
<dbReference type="Pfam" id="PF00625">
    <property type="entry name" value="Guanylate_kin"/>
    <property type="match status" value="1"/>
</dbReference>
<dbReference type="InterPro" id="IPR008144">
    <property type="entry name" value="Guanylate_kin-like_dom"/>
</dbReference>
<dbReference type="PROSITE" id="PS00856">
    <property type="entry name" value="GUANYLATE_KINASE_1"/>
    <property type="match status" value="1"/>
</dbReference>
<keyword evidence="12" id="KW-1185">Reference proteome</keyword>
<dbReference type="InterPro" id="IPR027417">
    <property type="entry name" value="P-loop_NTPase"/>
</dbReference>